<dbReference type="GO" id="GO:0005886">
    <property type="term" value="C:plasma membrane"/>
    <property type="evidence" value="ECO:0007669"/>
    <property type="project" value="TreeGrafter"/>
</dbReference>
<evidence type="ECO:0000313" key="15">
    <source>
        <dbReference type="EMBL" id="CAH3167754.1"/>
    </source>
</evidence>
<evidence type="ECO:0000256" key="9">
    <source>
        <dbReference type="ARBA" id="ARBA00023170"/>
    </source>
</evidence>
<keyword evidence="6 12" id="KW-1133">Transmembrane helix</keyword>
<keyword evidence="7 12" id="KW-0472">Membrane</keyword>
<dbReference type="GO" id="GO:0007165">
    <property type="term" value="P:signal transduction"/>
    <property type="evidence" value="ECO:0007669"/>
    <property type="project" value="InterPro"/>
</dbReference>
<comment type="subcellular location">
    <subcellularLocation>
        <location evidence="1">Membrane</location>
        <topology evidence="1">Single-pass membrane protein</topology>
    </subcellularLocation>
</comment>
<dbReference type="AlphaFoldDB" id="A0AAU9Y483"/>
<feature type="compositionally biased region" description="Polar residues" evidence="11">
    <location>
        <begin position="291"/>
        <end position="304"/>
    </location>
</feature>
<proteinExistence type="predicted"/>
<feature type="signal peptide" evidence="13">
    <location>
        <begin position="1"/>
        <end position="41"/>
    </location>
</feature>
<evidence type="ECO:0000256" key="2">
    <source>
        <dbReference type="ARBA" id="ARBA00022692"/>
    </source>
</evidence>
<keyword evidence="5" id="KW-0677">Repeat</keyword>
<dbReference type="GO" id="GO:0046330">
    <property type="term" value="P:positive regulation of JNK cascade"/>
    <property type="evidence" value="ECO:0007669"/>
    <property type="project" value="InterPro"/>
</dbReference>
<evidence type="ECO:0000313" key="16">
    <source>
        <dbReference type="Proteomes" id="UP001159428"/>
    </source>
</evidence>
<name>A0AAU9Y483_9CNID</name>
<dbReference type="CDD" id="cd01670">
    <property type="entry name" value="Death"/>
    <property type="match status" value="1"/>
</dbReference>
<evidence type="ECO:0000259" key="14">
    <source>
        <dbReference type="PROSITE" id="PS50017"/>
    </source>
</evidence>
<evidence type="ECO:0000256" key="13">
    <source>
        <dbReference type="SAM" id="SignalP"/>
    </source>
</evidence>
<feature type="transmembrane region" description="Helical" evidence="12">
    <location>
        <begin position="238"/>
        <end position="260"/>
    </location>
</feature>
<comment type="caution">
    <text evidence="15">The sequence shown here is derived from an EMBL/GenBank/DDBJ whole genome shotgun (WGS) entry which is preliminary data.</text>
</comment>
<dbReference type="GO" id="GO:0006915">
    <property type="term" value="P:apoptotic process"/>
    <property type="evidence" value="ECO:0007669"/>
    <property type="project" value="UniProtKB-KW"/>
</dbReference>
<dbReference type="SUPFAM" id="SSF47986">
    <property type="entry name" value="DEATH domain"/>
    <property type="match status" value="1"/>
</dbReference>
<keyword evidence="16" id="KW-1185">Reference proteome</keyword>
<protein>
    <recommendedName>
        <fullName evidence="14">Death domain-containing protein</fullName>
    </recommendedName>
</protein>
<feature type="domain" description="Death" evidence="14">
    <location>
        <begin position="380"/>
        <end position="459"/>
    </location>
</feature>
<dbReference type="Proteomes" id="UP001159428">
    <property type="component" value="Unassembled WGS sequence"/>
</dbReference>
<dbReference type="InterPro" id="IPR047526">
    <property type="entry name" value="TNR19/27/EDAR"/>
</dbReference>
<gene>
    <name evidence="15" type="ORF">PMEA_00007883</name>
</gene>
<evidence type="ECO:0000256" key="4">
    <source>
        <dbReference type="ARBA" id="ARBA00022729"/>
    </source>
</evidence>
<keyword evidence="8" id="KW-1015">Disulfide bond</keyword>
<evidence type="ECO:0000256" key="11">
    <source>
        <dbReference type="SAM" id="MobiDB-lite"/>
    </source>
</evidence>
<feature type="compositionally biased region" description="Polar residues" evidence="11">
    <location>
        <begin position="180"/>
        <end position="194"/>
    </location>
</feature>
<dbReference type="Pfam" id="PF00531">
    <property type="entry name" value="Death"/>
    <property type="match status" value="1"/>
</dbReference>
<dbReference type="EMBL" id="CALNXJ010000164">
    <property type="protein sequence ID" value="CAH3167754.1"/>
    <property type="molecule type" value="Genomic_DNA"/>
</dbReference>
<dbReference type="CDD" id="cd00185">
    <property type="entry name" value="TNFRSF"/>
    <property type="match status" value="1"/>
</dbReference>
<reference evidence="15 16" key="1">
    <citation type="submission" date="2022-05" db="EMBL/GenBank/DDBJ databases">
        <authorList>
            <consortium name="Genoscope - CEA"/>
            <person name="William W."/>
        </authorList>
    </citation>
    <scope>NUCLEOTIDE SEQUENCE [LARGE SCALE GENOMIC DNA]</scope>
</reference>
<dbReference type="InterPro" id="IPR001368">
    <property type="entry name" value="TNFR/NGFR_Cys_rich_reg"/>
</dbReference>
<evidence type="ECO:0000256" key="7">
    <source>
        <dbReference type="ARBA" id="ARBA00023136"/>
    </source>
</evidence>
<evidence type="ECO:0000256" key="1">
    <source>
        <dbReference type="ARBA" id="ARBA00004167"/>
    </source>
</evidence>
<evidence type="ECO:0000256" key="10">
    <source>
        <dbReference type="ARBA" id="ARBA00023180"/>
    </source>
</evidence>
<dbReference type="Gene3D" id="1.10.533.10">
    <property type="entry name" value="Death Domain, Fas"/>
    <property type="match status" value="1"/>
</dbReference>
<feature type="region of interest" description="Disordered" evidence="11">
    <location>
        <begin position="286"/>
        <end position="316"/>
    </location>
</feature>
<keyword evidence="4 13" id="KW-0732">Signal</keyword>
<dbReference type="InterPro" id="IPR000488">
    <property type="entry name" value="Death_dom"/>
</dbReference>
<evidence type="ECO:0000256" key="8">
    <source>
        <dbReference type="ARBA" id="ARBA00023157"/>
    </source>
</evidence>
<dbReference type="Gene3D" id="2.10.50.10">
    <property type="entry name" value="Tumor Necrosis Factor Receptor, subunit A, domain 2"/>
    <property type="match status" value="1"/>
</dbReference>
<evidence type="ECO:0000256" key="12">
    <source>
        <dbReference type="SAM" id="Phobius"/>
    </source>
</evidence>
<evidence type="ECO:0000256" key="3">
    <source>
        <dbReference type="ARBA" id="ARBA00022703"/>
    </source>
</evidence>
<keyword evidence="9" id="KW-0675">Receptor</keyword>
<keyword evidence="10" id="KW-0325">Glycoprotein</keyword>
<evidence type="ECO:0000256" key="5">
    <source>
        <dbReference type="ARBA" id="ARBA00022737"/>
    </source>
</evidence>
<dbReference type="GO" id="GO:0043123">
    <property type="term" value="P:positive regulation of canonical NF-kappaB signal transduction"/>
    <property type="evidence" value="ECO:0007669"/>
    <property type="project" value="InterPro"/>
</dbReference>
<feature type="non-terminal residue" evidence="15">
    <location>
        <position position="1"/>
    </location>
</feature>
<accession>A0AAU9Y483</accession>
<dbReference type="GO" id="GO:0038023">
    <property type="term" value="F:signaling receptor activity"/>
    <property type="evidence" value="ECO:0007669"/>
    <property type="project" value="InterPro"/>
</dbReference>
<dbReference type="PANTHER" id="PTHR12120">
    <property type="entry name" value="TNFR-CYS DOMAIN-CONTAINING PROTEIN"/>
    <property type="match status" value="1"/>
</dbReference>
<keyword evidence="2 12" id="KW-0812">Transmembrane</keyword>
<dbReference type="PANTHER" id="PTHR12120:SF10">
    <property type="entry name" value="TNFR-CYS DOMAIN-CONTAINING PROTEIN"/>
    <property type="match status" value="1"/>
</dbReference>
<feature type="region of interest" description="Disordered" evidence="11">
    <location>
        <begin position="178"/>
        <end position="210"/>
    </location>
</feature>
<keyword evidence="3" id="KW-0053">Apoptosis</keyword>
<organism evidence="15 16">
    <name type="scientific">Pocillopora meandrina</name>
    <dbReference type="NCBI Taxonomy" id="46732"/>
    <lineage>
        <taxon>Eukaryota</taxon>
        <taxon>Metazoa</taxon>
        <taxon>Cnidaria</taxon>
        <taxon>Anthozoa</taxon>
        <taxon>Hexacorallia</taxon>
        <taxon>Scleractinia</taxon>
        <taxon>Astrocoeniina</taxon>
        <taxon>Pocilloporidae</taxon>
        <taxon>Pocillopora</taxon>
    </lineage>
</organism>
<sequence length="465" mass="51272">LKQTSHGHITSSKFLSHGMKCAIELKITLLWLLWLQSPIKCEPIPCPLSKNIVRYSPNGEIVDCVPCANCPIGQGLSVPCGSKVSNDSKIECVFCEPNKTFSDKHGKGHCKTCQDCGLRNMIKECTINHNRECGKTCPKGYEFDINIDDCVKVESMMPTPTTTHSTKTVKLETSHKEITETQSETEAYDVTTTASSPSVKVKKNSSQPLKENYDSANVWSTNKVQPGQDHKTLLTINYVLIALVIVFAPTILVLVIVIVHKKRQDHSNPRDEESTDNAAEIIPLTDVGESEGSSQATNSGSSTQEDLHDPAPQDNATEPLLTQTLVDIPTDNNISRCEVSSHASDAQGEDDMNVENIPADVLVSGMETFCDENGNLFNYVQKKLDAAESHTRKTWRSVGRELKVNPDTLNLIEADTRSPTACLLEALKTSAKEPTMRKFVQALKNCARNDIAKYICSRPWASTEH</sequence>
<dbReference type="PROSITE" id="PS00652">
    <property type="entry name" value="TNFR_NGFR_1"/>
    <property type="match status" value="1"/>
</dbReference>
<dbReference type="PROSITE" id="PS50017">
    <property type="entry name" value="DEATH_DOMAIN"/>
    <property type="match status" value="1"/>
</dbReference>
<dbReference type="InterPro" id="IPR011029">
    <property type="entry name" value="DEATH-like_dom_sf"/>
</dbReference>
<feature type="chain" id="PRO_5043505131" description="Death domain-containing protein" evidence="13">
    <location>
        <begin position="42"/>
        <end position="465"/>
    </location>
</feature>
<evidence type="ECO:0000256" key="6">
    <source>
        <dbReference type="ARBA" id="ARBA00022989"/>
    </source>
</evidence>